<dbReference type="InterPro" id="IPR035906">
    <property type="entry name" value="MetI-like_sf"/>
</dbReference>
<keyword evidence="7 8" id="KW-0472">Membrane</keyword>
<dbReference type="InterPro" id="IPR000515">
    <property type="entry name" value="MetI-like"/>
</dbReference>
<keyword evidence="5" id="KW-0029">Amino-acid transport</keyword>
<feature type="domain" description="ABC transmembrane type-1" evidence="9">
    <location>
        <begin position="107"/>
        <end position="306"/>
    </location>
</feature>
<protein>
    <submittedName>
        <fullName evidence="10">Amino acid ABC transporter permease</fullName>
    </submittedName>
</protein>
<dbReference type="PANTHER" id="PTHR30614">
    <property type="entry name" value="MEMBRANE COMPONENT OF AMINO ACID ABC TRANSPORTER"/>
    <property type="match status" value="1"/>
</dbReference>
<feature type="transmembrane region" description="Helical" evidence="8">
    <location>
        <begin position="154"/>
        <end position="174"/>
    </location>
</feature>
<dbReference type="Gene3D" id="1.10.3720.10">
    <property type="entry name" value="MetI-like"/>
    <property type="match status" value="1"/>
</dbReference>
<dbReference type="InterPro" id="IPR010065">
    <property type="entry name" value="AA_ABC_transptr_permease_3TM"/>
</dbReference>
<evidence type="ECO:0000313" key="11">
    <source>
        <dbReference type="Proteomes" id="UP000766904"/>
    </source>
</evidence>
<dbReference type="NCBIfam" id="TIGR01726">
    <property type="entry name" value="HEQRo_perm_3TM"/>
    <property type="match status" value="1"/>
</dbReference>
<dbReference type="SUPFAM" id="SSF161098">
    <property type="entry name" value="MetI-like"/>
    <property type="match status" value="1"/>
</dbReference>
<evidence type="ECO:0000256" key="8">
    <source>
        <dbReference type="RuleBase" id="RU363032"/>
    </source>
</evidence>
<reference evidence="10" key="1">
    <citation type="submission" date="2017-11" db="EMBL/GenBank/DDBJ databases">
        <authorList>
            <person name="Kajale S.C."/>
            <person name="Sharma A."/>
        </authorList>
    </citation>
    <scope>NUCLEOTIDE SEQUENCE</scope>
    <source>
        <strain evidence="10">LS1_42</strain>
    </source>
</reference>
<proteinExistence type="inferred from homology"/>
<gene>
    <name evidence="10" type="ORF">CV102_23520</name>
</gene>
<comment type="subcellular location">
    <subcellularLocation>
        <location evidence="1 8">Cell membrane</location>
        <topology evidence="1 8">Multi-pass membrane protein</topology>
    </subcellularLocation>
</comment>
<dbReference type="EMBL" id="PHNJ01000020">
    <property type="protein sequence ID" value="TYL36254.1"/>
    <property type="molecule type" value="Genomic_DNA"/>
</dbReference>
<evidence type="ECO:0000256" key="2">
    <source>
        <dbReference type="ARBA" id="ARBA00022448"/>
    </source>
</evidence>
<evidence type="ECO:0000256" key="5">
    <source>
        <dbReference type="ARBA" id="ARBA00022970"/>
    </source>
</evidence>
<sequence length="334" mass="36157">MASSTDARRLTLPEIRIGRVLAVLAAVAFWGWLLTRWINDWVLARIGIGPGAGVHFLEAEPFETTAERLAASADAYGPFAGVVDWVGSVVGAVGVAVDIAPVLAVGAWYTIVLTVVSIVLGLLIAVPLSLVRVYGGPFRWLALGYIELIRGTPLLAQLFVLYFGLPFAVWLHGVETIGQGPIPDQAFIIAVVGFTINSSAYQAEYIRGALESVDRGQLTAARSVGLSQLEGLRFVVMPQTLRYAIPAWTNELVYLIKYSSLAAFITVPELYYRASRIASRTFEHTAIYASIAIVYLAIVLTATVLMSRVEREVAIPGLGQAEGRHQGKTEGERE</sequence>
<keyword evidence="3" id="KW-1003">Cell membrane</keyword>
<evidence type="ECO:0000256" key="7">
    <source>
        <dbReference type="ARBA" id="ARBA00023136"/>
    </source>
</evidence>
<evidence type="ECO:0000256" key="6">
    <source>
        <dbReference type="ARBA" id="ARBA00022989"/>
    </source>
</evidence>
<keyword evidence="11" id="KW-1185">Reference proteome</keyword>
<dbReference type="GO" id="GO:0043190">
    <property type="term" value="C:ATP-binding cassette (ABC) transporter complex"/>
    <property type="evidence" value="ECO:0007669"/>
    <property type="project" value="InterPro"/>
</dbReference>
<dbReference type="GO" id="GO:0006865">
    <property type="term" value="P:amino acid transport"/>
    <property type="evidence" value="ECO:0007669"/>
    <property type="project" value="UniProtKB-KW"/>
</dbReference>
<dbReference type="Pfam" id="PF00528">
    <property type="entry name" value="BPD_transp_1"/>
    <property type="match status" value="1"/>
</dbReference>
<dbReference type="GO" id="GO:0022857">
    <property type="term" value="F:transmembrane transporter activity"/>
    <property type="evidence" value="ECO:0007669"/>
    <property type="project" value="InterPro"/>
</dbReference>
<comment type="similarity">
    <text evidence="8">Belongs to the binding-protein-dependent transport system permease family.</text>
</comment>
<dbReference type="CDD" id="cd06261">
    <property type="entry name" value="TM_PBP2"/>
    <property type="match status" value="1"/>
</dbReference>
<dbReference type="AlphaFoldDB" id="A0A8J8Q1Y8"/>
<feature type="transmembrane region" description="Helical" evidence="8">
    <location>
        <begin position="286"/>
        <end position="306"/>
    </location>
</feature>
<keyword evidence="2 8" id="KW-0813">Transport</keyword>
<evidence type="ECO:0000256" key="4">
    <source>
        <dbReference type="ARBA" id="ARBA00022692"/>
    </source>
</evidence>
<feature type="transmembrane region" description="Helical" evidence="8">
    <location>
        <begin position="252"/>
        <end position="274"/>
    </location>
</feature>
<evidence type="ECO:0000256" key="3">
    <source>
        <dbReference type="ARBA" id="ARBA00022475"/>
    </source>
</evidence>
<dbReference type="PANTHER" id="PTHR30614:SF0">
    <property type="entry name" value="L-CYSTINE TRANSPORT SYSTEM PERMEASE PROTEIN TCYL"/>
    <property type="match status" value="1"/>
</dbReference>
<dbReference type="OrthoDB" id="60458at2157"/>
<feature type="transmembrane region" description="Helical" evidence="8">
    <location>
        <begin position="111"/>
        <end position="134"/>
    </location>
</feature>
<evidence type="ECO:0000256" key="1">
    <source>
        <dbReference type="ARBA" id="ARBA00004651"/>
    </source>
</evidence>
<keyword evidence="6 8" id="KW-1133">Transmembrane helix</keyword>
<dbReference type="Proteomes" id="UP000766904">
    <property type="component" value="Unassembled WGS sequence"/>
</dbReference>
<keyword evidence="4 8" id="KW-0812">Transmembrane</keyword>
<evidence type="ECO:0000313" key="10">
    <source>
        <dbReference type="EMBL" id="TYL36254.1"/>
    </source>
</evidence>
<feature type="transmembrane region" description="Helical" evidence="8">
    <location>
        <begin position="20"/>
        <end position="38"/>
    </location>
</feature>
<dbReference type="InterPro" id="IPR043429">
    <property type="entry name" value="ArtM/GltK/GlnP/TcyL/YhdX-like"/>
</dbReference>
<dbReference type="RefSeq" id="WP_148860423.1">
    <property type="nucleotide sequence ID" value="NZ_PHNJ01000020.1"/>
</dbReference>
<comment type="caution">
    <text evidence="10">The sequence shown here is derived from an EMBL/GenBank/DDBJ whole genome shotgun (WGS) entry which is preliminary data.</text>
</comment>
<feature type="transmembrane region" description="Helical" evidence="8">
    <location>
        <begin position="85"/>
        <end position="104"/>
    </location>
</feature>
<accession>A0A8J8Q1Y8</accession>
<evidence type="ECO:0000259" key="9">
    <source>
        <dbReference type="PROSITE" id="PS50928"/>
    </source>
</evidence>
<name>A0A8J8Q1Y8_9EURY</name>
<organism evidence="10 11">
    <name type="scientific">Natronococcus pandeyae</name>
    <dbReference type="NCBI Taxonomy" id="2055836"/>
    <lineage>
        <taxon>Archaea</taxon>
        <taxon>Methanobacteriati</taxon>
        <taxon>Methanobacteriota</taxon>
        <taxon>Stenosarchaea group</taxon>
        <taxon>Halobacteria</taxon>
        <taxon>Halobacteriales</taxon>
        <taxon>Natrialbaceae</taxon>
        <taxon>Natronococcus</taxon>
    </lineage>
</organism>
<dbReference type="PROSITE" id="PS50928">
    <property type="entry name" value="ABC_TM1"/>
    <property type="match status" value="1"/>
</dbReference>